<feature type="region of interest" description="Disordered" evidence="1">
    <location>
        <begin position="137"/>
        <end position="160"/>
    </location>
</feature>
<feature type="transmembrane region" description="Helical" evidence="2">
    <location>
        <begin position="84"/>
        <end position="100"/>
    </location>
</feature>
<evidence type="ECO:0000313" key="5">
    <source>
        <dbReference type="Proteomes" id="UP000555407"/>
    </source>
</evidence>
<keyword evidence="2" id="KW-1133">Transmembrane helix</keyword>
<evidence type="ECO:0000313" key="4">
    <source>
        <dbReference type="EMBL" id="NIK59261.1"/>
    </source>
</evidence>
<feature type="transmembrane region" description="Helical" evidence="2">
    <location>
        <begin position="12"/>
        <end position="37"/>
    </location>
</feature>
<dbReference type="Pfam" id="PF23636">
    <property type="entry name" value="DUF7144"/>
    <property type="match status" value="1"/>
</dbReference>
<feature type="transmembrane region" description="Helical" evidence="2">
    <location>
        <begin position="106"/>
        <end position="124"/>
    </location>
</feature>
<gene>
    <name evidence="4" type="ORF">BJY22_004978</name>
</gene>
<feature type="compositionally biased region" description="Polar residues" evidence="1">
    <location>
        <begin position="148"/>
        <end position="160"/>
    </location>
</feature>
<evidence type="ECO:0000259" key="3">
    <source>
        <dbReference type="Pfam" id="PF23636"/>
    </source>
</evidence>
<reference evidence="4 5" key="1">
    <citation type="submission" date="2020-03" db="EMBL/GenBank/DDBJ databases">
        <title>Sequencing the genomes of 1000 actinobacteria strains.</title>
        <authorList>
            <person name="Klenk H.-P."/>
        </authorList>
    </citation>
    <scope>NUCLEOTIDE SEQUENCE [LARGE SCALE GENOMIC DNA]</scope>
    <source>
        <strain evidence="4 5">DSM 45490</strain>
    </source>
</reference>
<feature type="domain" description="DUF7144" evidence="3">
    <location>
        <begin position="14"/>
        <end position="126"/>
    </location>
</feature>
<keyword evidence="2" id="KW-0812">Transmembrane</keyword>
<keyword evidence="2" id="KW-0472">Membrane</keyword>
<evidence type="ECO:0000256" key="1">
    <source>
        <dbReference type="SAM" id="MobiDB-lite"/>
    </source>
</evidence>
<dbReference type="Proteomes" id="UP000555407">
    <property type="component" value="Unassembled WGS sequence"/>
</dbReference>
<feature type="transmembrane region" description="Helical" evidence="2">
    <location>
        <begin position="57"/>
        <end position="77"/>
    </location>
</feature>
<proteinExistence type="predicted"/>
<dbReference type="AlphaFoldDB" id="A0A7X5VDJ4"/>
<organism evidence="4 5">
    <name type="scientific">Kribbella shirazensis</name>
    <dbReference type="NCBI Taxonomy" id="1105143"/>
    <lineage>
        <taxon>Bacteria</taxon>
        <taxon>Bacillati</taxon>
        <taxon>Actinomycetota</taxon>
        <taxon>Actinomycetes</taxon>
        <taxon>Propionibacteriales</taxon>
        <taxon>Kribbellaceae</taxon>
        <taxon>Kribbella</taxon>
    </lineage>
</organism>
<dbReference type="EMBL" id="JAASRO010000001">
    <property type="protein sequence ID" value="NIK59261.1"/>
    <property type="molecule type" value="Genomic_DNA"/>
</dbReference>
<evidence type="ECO:0000256" key="2">
    <source>
        <dbReference type="SAM" id="Phobius"/>
    </source>
</evidence>
<dbReference type="RefSeq" id="WP_167210745.1">
    <property type="nucleotide sequence ID" value="NZ_JAASRO010000001.1"/>
</dbReference>
<name>A0A7X5VDJ4_9ACTN</name>
<dbReference type="InterPro" id="IPR055568">
    <property type="entry name" value="DUF7144"/>
</dbReference>
<sequence>MAAKRGGAAMAGFVLFAGSLLMVIGLINVFEGLIALFSDERVVMTRTNLVVVDVTGWGWTLLISGLLLMAVGAGLLVAQTWARITAIVLVCLHAVVQTAWLGAYPVWALLMIALDTLVLFALTARWADVRERLGGVGEAPRREEEETQLSASEQRTPPTV</sequence>
<comment type="caution">
    <text evidence="4">The sequence shown here is derived from an EMBL/GenBank/DDBJ whole genome shotgun (WGS) entry which is preliminary data.</text>
</comment>
<protein>
    <recommendedName>
        <fullName evidence="3">DUF7144 domain-containing protein</fullName>
    </recommendedName>
</protein>
<accession>A0A7X5VDJ4</accession>
<keyword evidence="5" id="KW-1185">Reference proteome</keyword>